<sequence length="54" mass="6105">MQTAASRNSTFNRLRDLPLAMRFPADFAAQLYSLCILQSLRSTMSRRDAISLVV</sequence>
<dbReference type="PATRIC" id="fig|1263868.3.peg.6662"/>
<dbReference type="STRING" id="1263868.RESH_06140"/>
<evidence type="ECO:0000313" key="1">
    <source>
        <dbReference type="EMBL" id="EMI23238.1"/>
    </source>
</evidence>
<evidence type="ECO:0000313" key="2">
    <source>
        <dbReference type="Proteomes" id="UP000011996"/>
    </source>
</evidence>
<protein>
    <submittedName>
        <fullName evidence="1">Uncharacterized protein</fullName>
    </submittedName>
</protein>
<accession>M5RV66</accession>
<gene>
    <name evidence="1" type="ORF">RESH_06140</name>
</gene>
<proteinExistence type="predicted"/>
<reference evidence="1 2" key="1">
    <citation type="journal article" date="2013" name="Mar. Genomics">
        <title>Expression of sulfatases in Rhodopirellula baltica and the diversity of sulfatases in the genus Rhodopirellula.</title>
        <authorList>
            <person name="Wegner C.E."/>
            <person name="Richter-Heitmann T."/>
            <person name="Klindworth A."/>
            <person name="Klockow C."/>
            <person name="Richter M."/>
            <person name="Achstetter T."/>
            <person name="Glockner F.O."/>
            <person name="Harder J."/>
        </authorList>
    </citation>
    <scope>NUCLEOTIDE SEQUENCE [LARGE SCALE GENOMIC DNA]</scope>
    <source>
        <strain evidence="1 2">SH398</strain>
    </source>
</reference>
<dbReference type="AlphaFoldDB" id="M5RV66"/>
<dbReference type="Proteomes" id="UP000011996">
    <property type="component" value="Unassembled WGS sequence"/>
</dbReference>
<dbReference type="EMBL" id="ANOF01000204">
    <property type="protein sequence ID" value="EMI23238.1"/>
    <property type="molecule type" value="Genomic_DNA"/>
</dbReference>
<organism evidence="1 2">
    <name type="scientific">Rhodopirellula europaea SH398</name>
    <dbReference type="NCBI Taxonomy" id="1263868"/>
    <lineage>
        <taxon>Bacteria</taxon>
        <taxon>Pseudomonadati</taxon>
        <taxon>Planctomycetota</taxon>
        <taxon>Planctomycetia</taxon>
        <taxon>Pirellulales</taxon>
        <taxon>Pirellulaceae</taxon>
        <taxon>Rhodopirellula</taxon>
    </lineage>
</organism>
<comment type="caution">
    <text evidence="1">The sequence shown here is derived from an EMBL/GenBank/DDBJ whole genome shotgun (WGS) entry which is preliminary data.</text>
</comment>
<name>M5RV66_9BACT</name>